<evidence type="ECO:0000256" key="21">
    <source>
        <dbReference type="ARBA" id="ARBA00040454"/>
    </source>
</evidence>
<dbReference type="InterPro" id="IPR050980">
    <property type="entry name" value="2C_sensor_his_kinase"/>
</dbReference>
<comment type="subcellular location">
    <subcellularLocation>
        <location evidence="4">Cell membrane</location>
        <topology evidence="4">Multi-pass membrane protein</topology>
    </subcellularLocation>
</comment>
<comment type="catalytic activity">
    <reaction evidence="1">
        <text>ATP + protein L-histidine = ADP + protein N-phospho-L-histidine.</text>
        <dbReference type="EC" id="2.7.13.3"/>
    </reaction>
</comment>
<keyword evidence="20" id="KW-0464">Manganese</keyword>
<dbReference type="PRINTS" id="PR00344">
    <property type="entry name" value="BCTRLSENSOR"/>
</dbReference>
<gene>
    <name evidence="26" type="ORF">OM076_34215</name>
</gene>
<dbReference type="CDD" id="cd00075">
    <property type="entry name" value="HATPase"/>
    <property type="match status" value="1"/>
</dbReference>
<dbReference type="Gene3D" id="6.10.340.10">
    <property type="match status" value="1"/>
</dbReference>
<evidence type="ECO:0000256" key="23">
    <source>
        <dbReference type="SAM" id="Phobius"/>
    </source>
</evidence>
<dbReference type="SUPFAM" id="SSF55874">
    <property type="entry name" value="ATPase domain of HSP90 chaperone/DNA topoisomerase II/histidine kinase"/>
    <property type="match status" value="1"/>
</dbReference>
<keyword evidence="15" id="KW-0904">Protein phosphatase</keyword>
<dbReference type="EC" id="2.7.13.3" evidence="5"/>
<evidence type="ECO:0000256" key="19">
    <source>
        <dbReference type="ARBA" id="ARBA00023026"/>
    </source>
</evidence>
<keyword evidence="11 26" id="KW-0418">Kinase</keyword>
<evidence type="ECO:0000313" key="26">
    <source>
        <dbReference type="EMBL" id="MDA0165375.1"/>
    </source>
</evidence>
<evidence type="ECO:0000256" key="22">
    <source>
        <dbReference type="ARBA" id="ARBA00041776"/>
    </source>
</evidence>
<dbReference type="GO" id="GO:0005524">
    <property type="term" value="F:ATP binding"/>
    <property type="evidence" value="ECO:0007669"/>
    <property type="project" value="UniProtKB-KW"/>
</dbReference>
<dbReference type="InterPro" id="IPR005467">
    <property type="entry name" value="His_kinase_dom"/>
</dbReference>
<dbReference type="PANTHER" id="PTHR44936">
    <property type="entry name" value="SENSOR PROTEIN CREC"/>
    <property type="match status" value="1"/>
</dbReference>
<sequence>MRPGLRARLVLALFATAATTLAVAALALLPPLEARLRDDAARTLTLRAEAASQGFERLKPHQSPNRLLRALARATGAQIILIDTSGVRGETDPDVRGSLADARRALTTRRSERDVRKGLAQAAIPIRFEGKPAALALRRHLGDVGRTYSVVADAFAGAALAGLALALIGGFALSGRMLRRLRGLSNAMLAADPILAPAEVDTGRDELGELARAFAGLQQRLAQQEDARRMFVATASHELRTPLASLQTLLELTVDEPDPERMRQDVQEALAQAKRLSGLSKGLLDLSRLDAGIELRSEPVELGELSRAVAAEFGSERPTWVPPHEACWALGDPEGVARIVRLLVDNALRYAPAPAPVEVRTAAVKGHVELRVLDGGAGIPDTEREAIFQRFQRGENTTAPGFGLGLAIGAELARRMRGELKLEPGAPGGDEPAGARFVLILPHA</sequence>
<evidence type="ECO:0000256" key="4">
    <source>
        <dbReference type="ARBA" id="ARBA00004651"/>
    </source>
</evidence>
<dbReference type="Pfam" id="PF00672">
    <property type="entry name" value="HAMP"/>
    <property type="match status" value="1"/>
</dbReference>
<comment type="cofactor">
    <cofactor evidence="3">
        <name>Mg(2+)</name>
        <dbReference type="ChEBI" id="CHEBI:18420"/>
    </cofactor>
</comment>
<keyword evidence="19" id="KW-0843">Virulence</keyword>
<dbReference type="FunFam" id="1.10.287.130:FF:000001">
    <property type="entry name" value="Two-component sensor histidine kinase"/>
    <property type="match status" value="1"/>
</dbReference>
<evidence type="ECO:0000256" key="7">
    <source>
        <dbReference type="ARBA" id="ARBA00022553"/>
    </source>
</evidence>
<keyword evidence="18" id="KW-0346">Stress response</keyword>
<comment type="caution">
    <text evidence="26">The sequence shown here is derived from an EMBL/GenBank/DDBJ whole genome shotgun (WGS) entry which is preliminary data.</text>
</comment>
<dbReference type="PANTHER" id="PTHR44936:SF9">
    <property type="entry name" value="SENSOR PROTEIN CREC"/>
    <property type="match status" value="1"/>
</dbReference>
<dbReference type="AlphaFoldDB" id="A0A9X3S361"/>
<proteinExistence type="predicted"/>
<feature type="domain" description="HAMP" evidence="25">
    <location>
        <begin position="175"/>
        <end position="226"/>
    </location>
</feature>
<keyword evidence="14" id="KW-0460">Magnesium</keyword>
<evidence type="ECO:0000256" key="11">
    <source>
        <dbReference type="ARBA" id="ARBA00022777"/>
    </source>
</evidence>
<organism evidence="26 27">
    <name type="scientific">Solirubrobacter ginsenosidimutans</name>
    <dbReference type="NCBI Taxonomy" id="490573"/>
    <lineage>
        <taxon>Bacteria</taxon>
        <taxon>Bacillati</taxon>
        <taxon>Actinomycetota</taxon>
        <taxon>Thermoleophilia</taxon>
        <taxon>Solirubrobacterales</taxon>
        <taxon>Solirubrobacteraceae</taxon>
        <taxon>Solirubrobacter</taxon>
    </lineage>
</organism>
<evidence type="ECO:0000256" key="9">
    <source>
        <dbReference type="ARBA" id="ARBA00022692"/>
    </source>
</evidence>
<evidence type="ECO:0000256" key="16">
    <source>
        <dbReference type="ARBA" id="ARBA00022989"/>
    </source>
</evidence>
<feature type="domain" description="Histidine kinase" evidence="24">
    <location>
        <begin position="234"/>
        <end position="444"/>
    </location>
</feature>
<keyword evidence="23" id="KW-0472">Membrane</keyword>
<evidence type="ECO:0000256" key="5">
    <source>
        <dbReference type="ARBA" id="ARBA00012438"/>
    </source>
</evidence>
<keyword evidence="10" id="KW-0547">Nucleotide-binding</keyword>
<dbReference type="CDD" id="cd00082">
    <property type="entry name" value="HisKA"/>
    <property type="match status" value="1"/>
</dbReference>
<dbReference type="InterPro" id="IPR003660">
    <property type="entry name" value="HAMP_dom"/>
</dbReference>
<dbReference type="GO" id="GO:0000155">
    <property type="term" value="F:phosphorelay sensor kinase activity"/>
    <property type="evidence" value="ECO:0007669"/>
    <property type="project" value="InterPro"/>
</dbReference>
<dbReference type="InterPro" id="IPR003594">
    <property type="entry name" value="HATPase_dom"/>
</dbReference>
<evidence type="ECO:0000256" key="18">
    <source>
        <dbReference type="ARBA" id="ARBA00023016"/>
    </source>
</evidence>
<dbReference type="SMART" id="SM00388">
    <property type="entry name" value="HisKA"/>
    <property type="match status" value="1"/>
</dbReference>
<keyword evidence="17" id="KW-0902">Two-component regulatory system</keyword>
<evidence type="ECO:0000256" key="20">
    <source>
        <dbReference type="ARBA" id="ARBA00023211"/>
    </source>
</evidence>
<keyword evidence="6" id="KW-1003">Cell membrane</keyword>
<dbReference type="InterPro" id="IPR003661">
    <property type="entry name" value="HisK_dim/P_dom"/>
</dbReference>
<keyword evidence="13" id="KW-0067">ATP-binding</keyword>
<dbReference type="InterPro" id="IPR036890">
    <property type="entry name" value="HATPase_C_sf"/>
</dbReference>
<feature type="transmembrane region" description="Helical" evidence="23">
    <location>
        <begin position="154"/>
        <end position="173"/>
    </location>
</feature>
<dbReference type="Pfam" id="PF02518">
    <property type="entry name" value="HATPase_c"/>
    <property type="match status" value="1"/>
</dbReference>
<dbReference type="PROSITE" id="PS50109">
    <property type="entry name" value="HIS_KIN"/>
    <property type="match status" value="1"/>
</dbReference>
<keyword evidence="7" id="KW-0597">Phosphoprotein</keyword>
<evidence type="ECO:0000256" key="10">
    <source>
        <dbReference type="ARBA" id="ARBA00022741"/>
    </source>
</evidence>
<dbReference type="EMBL" id="JAPDOD010000046">
    <property type="protein sequence ID" value="MDA0165375.1"/>
    <property type="molecule type" value="Genomic_DNA"/>
</dbReference>
<dbReference type="Gene3D" id="1.10.287.130">
    <property type="match status" value="1"/>
</dbReference>
<keyword evidence="8" id="KW-0808">Transferase</keyword>
<evidence type="ECO:0000259" key="24">
    <source>
        <dbReference type="PROSITE" id="PS50109"/>
    </source>
</evidence>
<dbReference type="InterPro" id="IPR036097">
    <property type="entry name" value="HisK_dim/P_sf"/>
</dbReference>
<evidence type="ECO:0000256" key="17">
    <source>
        <dbReference type="ARBA" id="ARBA00023012"/>
    </source>
</evidence>
<dbReference type="GO" id="GO:0004721">
    <property type="term" value="F:phosphoprotein phosphatase activity"/>
    <property type="evidence" value="ECO:0007669"/>
    <property type="project" value="UniProtKB-KW"/>
</dbReference>
<evidence type="ECO:0000256" key="14">
    <source>
        <dbReference type="ARBA" id="ARBA00022842"/>
    </source>
</evidence>
<evidence type="ECO:0000256" key="1">
    <source>
        <dbReference type="ARBA" id="ARBA00000085"/>
    </source>
</evidence>
<dbReference type="InterPro" id="IPR004358">
    <property type="entry name" value="Sig_transdc_His_kin-like_C"/>
</dbReference>
<dbReference type="Gene3D" id="3.30.565.10">
    <property type="entry name" value="Histidine kinase-like ATPase, C-terminal domain"/>
    <property type="match status" value="1"/>
</dbReference>
<dbReference type="SUPFAM" id="SSF47384">
    <property type="entry name" value="Homodimeric domain of signal transducing histidine kinase"/>
    <property type="match status" value="1"/>
</dbReference>
<evidence type="ECO:0000256" key="8">
    <source>
        <dbReference type="ARBA" id="ARBA00022679"/>
    </source>
</evidence>
<evidence type="ECO:0000256" key="6">
    <source>
        <dbReference type="ARBA" id="ARBA00022475"/>
    </source>
</evidence>
<dbReference type="Proteomes" id="UP001149140">
    <property type="component" value="Unassembled WGS sequence"/>
</dbReference>
<dbReference type="SMART" id="SM00387">
    <property type="entry name" value="HATPase_c"/>
    <property type="match status" value="1"/>
</dbReference>
<keyword evidence="12" id="KW-0378">Hydrolase</keyword>
<keyword evidence="27" id="KW-1185">Reference proteome</keyword>
<dbReference type="PROSITE" id="PS50885">
    <property type="entry name" value="HAMP"/>
    <property type="match status" value="1"/>
</dbReference>
<dbReference type="RefSeq" id="WP_270044633.1">
    <property type="nucleotide sequence ID" value="NZ_JAPDOD010000046.1"/>
</dbReference>
<evidence type="ECO:0000256" key="12">
    <source>
        <dbReference type="ARBA" id="ARBA00022801"/>
    </source>
</evidence>
<name>A0A9X3S361_9ACTN</name>
<evidence type="ECO:0000256" key="2">
    <source>
        <dbReference type="ARBA" id="ARBA00001936"/>
    </source>
</evidence>
<evidence type="ECO:0000256" key="3">
    <source>
        <dbReference type="ARBA" id="ARBA00001946"/>
    </source>
</evidence>
<dbReference type="GO" id="GO:0005886">
    <property type="term" value="C:plasma membrane"/>
    <property type="evidence" value="ECO:0007669"/>
    <property type="project" value="UniProtKB-SubCell"/>
</dbReference>
<comment type="cofactor">
    <cofactor evidence="2">
        <name>Mn(2+)</name>
        <dbReference type="ChEBI" id="CHEBI:29035"/>
    </cofactor>
</comment>
<accession>A0A9X3S361</accession>
<dbReference type="Pfam" id="PF00512">
    <property type="entry name" value="HisKA"/>
    <property type="match status" value="1"/>
</dbReference>
<evidence type="ECO:0000256" key="13">
    <source>
        <dbReference type="ARBA" id="ARBA00022840"/>
    </source>
</evidence>
<evidence type="ECO:0000256" key="15">
    <source>
        <dbReference type="ARBA" id="ARBA00022912"/>
    </source>
</evidence>
<keyword evidence="16 23" id="KW-1133">Transmembrane helix</keyword>
<protein>
    <recommendedName>
        <fullName evidence="21">Signal transduction histidine-protein kinase/phosphatase MprB</fullName>
        <ecNumber evidence="5">2.7.13.3</ecNumber>
    </recommendedName>
    <alternativeName>
        <fullName evidence="22">Mycobacterial persistence regulator B</fullName>
    </alternativeName>
</protein>
<evidence type="ECO:0000259" key="25">
    <source>
        <dbReference type="PROSITE" id="PS50885"/>
    </source>
</evidence>
<keyword evidence="9 23" id="KW-0812">Transmembrane</keyword>
<evidence type="ECO:0000313" key="27">
    <source>
        <dbReference type="Proteomes" id="UP001149140"/>
    </source>
</evidence>
<reference evidence="26" key="1">
    <citation type="submission" date="2022-10" db="EMBL/GenBank/DDBJ databases">
        <title>The WGS of Solirubrobacter ginsenosidimutans DSM 21036.</title>
        <authorList>
            <person name="Jiang Z."/>
        </authorList>
    </citation>
    <scope>NUCLEOTIDE SEQUENCE</scope>
    <source>
        <strain evidence="26">DSM 21036</strain>
    </source>
</reference>